<dbReference type="Pfam" id="PF12736">
    <property type="entry name" value="CABIT"/>
    <property type="match status" value="2"/>
</dbReference>
<evidence type="ECO:0000313" key="4">
    <source>
        <dbReference type="EMBL" id="NWY06952.1"/>
    </source>
</evidence>
<feature type="region of interest" description="Disordered" evidence="2">
    <location>
        <begin position="109"/>
        <end position="147"/>
    </location>
</feature>
<gene>
    <name evidence="4" type="primary">Themis2</name>
    <name evidence="4" type="ORF">NOTORN_R10110</name>
</gene>
<reference evidence="4 5" key="1">
    <citation type="submission" date="2019-09" db="EMBL/GenBank/DDBJ databases">
        <title>Bird 10,000 Genomes (B10K) Project - Family phase.</title>
        <authorList>
            <person name="Zhang G."/>
        </authorList>
    </citation>
    <scope>NUCLEOTIDE SEQUENCE [LARGE SCALE GENOMIC DNA]</scope>
    <source>
        <strain evidence="4">B10K-MSB-03</strain>
    </source>
</reference>
<feature type="domain" description="CABIT" evidence="3">
    <location>
        <begin position="207"/>
        <end position="424"/>
    </location>
</feature>
<dbReference type="PANTHER" id="PTHR15215">
    <property type="entry name" value="CABIT DOMAIN-CONTAINING PROTEIN"/>
    <property type="match status" value="1"/>
</dbReference>
<keyword evidence="5" id="KW-1185">Reference proteome</keyword>
<dbReference type="GO" id="GO:0005634">
    <property type="term" value="C:nucleus"/>
    <property type="evidence" value="ECO:0007669"/>
    <property type="project" value="TreeGrafter"/>
</dbReference>
<evidence type="ECO:0000256" key="1">
    <source>
        <dbReference type="ARBA" id="ARBA00006414"/>
    </source>
</evidence>
<feature type="non-terminal residue" evidence="4">
    <location>
        <position position="478"/>
    </location>
</feature>
<feature type="non-terminal residue" evidence="4">
    <location>
        <position position="1"/>
    </location>
</feature>
<dbReference type="EMBL" id="VZSH01000355">
    <property type="protein sequence ID" value="NWY06952.1"/>
    <property type="molecule type" value="Genomic_DNA"/>
</dbReference>
<dbReference type="GO" id="GO:0050852">
    <property type="term" value="P:T cell receptor signaling pathway"/>
    <property type="evidence" value="ECO:0007669"/>
    <property type="project" value="TreeGrafter"/>
</dbReference>
<dbReference type="AlphaFoldDB" id="A0A7K7BFB0"/>
<feature type="compositionally biased region" description="Low complexity" evidence="2">
    <location>
        <begin position="121"/>
        <end position="147"/>
    </location>
</feature>
<comment type="caution">
    <text evidence="4">The sequence shown here is derived from an EMBL/GenBank/DDBJ whole genome shotgun (WGS) entry which is preliminary data.</text>
</comment>
<evidence type="ECO:0000313" key="5">
    <source>
        <dbReference type="Proteomes" id="UP000531938"/>
    </source>
</evidence>
<evidence type="ECO:0000259" key="3">
    <source>
        <dbReference type="Pfam" id="PF12736"/>
    </source>
</evidence>
<feature type="compositionally biased region" description="Polar residues" evidence="2">
    <location>
        <begin position="109"/>
        <end position="119"/>
    </location>
</feature>
<dbReference type="InterPro" id="IPR039671">
    <property type="entry name" value="THEMIS"/>
</dbReference>
<sequence length="478" mass="51080">MEPLSLQEYICSLDPALLPRVLRVCSGVYFQGSVYEVSGSECCLSTGDFLKVIAVRLQKVICEDVETGHTRELPPTFAGERGCGAPMGAGRGHPPARALRSTRLCLPQAPSSRARTRSPTAACGSCSAARGAARPPGPCASSRPRSCARGEPGAALSAALLPAVRKEVVKIPSTLEVDVEDVTEQAPHVHFIQPLLLSEVLHMEGALPAQAELLEGPGPPGVFKSAWVARLRKGQRIHLHGRGCAWRVLASAPAGGRRFLLSSAYAGRFRQRPRQFGSVHELASGLRAGQRLRVVVTRDCEGAAEEAPPLGAGERLEARELLGATLLCARADDGEELRLPLGLAAAFVEELCDSHTYSLAEALERLPLPADVRVVAKDPSLARDVLASFSALRLEARVTEPFLVGSFCEEPHERFEVPPRWLDVSLFLTGEPVAPPGSADLSRVEELHEHFYYRLLGQLPGGAAPPPPRPPKAKAAAG</sequence>
<dbReference type="PANTHER" id="PTHR15215:SF2">
    <property type="entry name" value="PROTEIN THEMIS2"/>
    <property type="match status" value="1"/>
</dbReference>
<dbReference type="InterPro" id="IPR025946">
    <property type="entry name" value="CABIT_dom"/>
</dbReference>
<proteinExistence type="inferred from homology"/>
<protein>
    <submittedName>
        <fullName evidence="4">THMS2 protein</fullName>
    </submittedName>
</protein>
<organism evidence="4 5">
    <name type="scientific">Nothoprocta ornata</name>
    <dbReference type="NCBI Taxonomy" id="83376"/>
    <lineage>
        <taxon>Eukaryota</taxon>
        <taxon>Metazoa</taxon>
        <taxon>Chordata</taxon>
        <taxon>Craniata</taxon>
        <taxon>Vertebrata</taxon>
        <taxon>Euteleostomi</taxon>
        <taxon>Archelosauria</taxon>
        <taxon>Archosauria</taxon>
        <taxon>Dinosauria</taxon>
        <taxon>Saurischia</taxon>
        <taxon>Theropoda</taxon>
        <taxon>Coelurosauria</taxon>
        <taxon>Aves</taxon>
        <taxon>Palaeognathae</taxon>
        <taxon>Tinamiformes</taxon>
        <taxon>Tinamidae</taxon>
        <taxon>Nothoprocta</taxon>
    </lineage>
</organism>
<evidence type="ECO:0000256" key="2">
    <source>
        <dbReference type="SAM" id="MobiDB-lite"/>
    </source>
</evidence>
<feature type="domain" description="CABIT" evidence="3">
    <location>
        <begin position="18"/>
        <end position="79"/>
    </location>
</feature>
<comment type="similarity">
    <text evidence="1">Belongs to the themis family.</text>
</comment>
<accession>A0A7K7BFB0</accession>
<dbReference type="GO" id="GO:0005737">
    <property type="term" value="C:cytoplasm"/>
    <property type="evidence" value="ECO:0007669"/>
    <property type="project" value="TreeGrafter"/>
</dbReference>
<dbReference type="Proteomes" id="UP000531938">
    <property type="component" value="Unassembled WGS sequence"/>
</dbReference>
<name>A0A7K7BFB0_9AVES</name>